<dbReference type="Proteomes" id="UP000233551">
    <property type="component" value="Unassembled WGS sequence"/>
</dbReference>
<evidence type="ECO:0000313" key="2">
    <source>
        <dbReference type="EMBL" id="PKI74754.1"/>
    </source>
</evidence>
<feature type="region of interest" description="Disordered" evidence="1">
    <location>
        <begin position="1"/>
        <end position="46"/>
    </location>
</feature>
<feature type="compositionally biased region" description="Low complexity" evidence="1">
    <location>
        <begin position="25"/>
        <end position="44"/>
    </location>
</feature>
<dbReference type="AlphaFoldDB" id="A0A2I0L224"/>
<gene>
    <name evidence="2" type="ORF">CRG98_004863</name>
</gene>
<reference evidence="2 3" key="1">
    <citation type="submission" date="2017-11" db="EMBL/GenBank/DDBJ databases">
        <title>De-novo sequencing of pomegranate (Punica granatum L.) genome.</title>
        <authorList>
            <person name="Akparov Z."/>
            <person name="Amiraslanov A."/>
            <person name="Hajiyeva S."/>
            <person name="Abbasov M."/>
            <person name="Kaur K."/>
            <person name="Hamwieh A."/>
            <person name="Solovyev V."/>
            <person name="Salamov A."/>
            <person name="Braich B."/>
            <person name="Kosarev P."/>
            <person name="Mahmoud A."/>
            <person name="Hajiyev E."/>
            <person name="Babayeva S."/>
            <person name="Izzatullayeva V."/>
            <person name="Mammadov A."/>
            <person name="Mammadov A."/>
            <person name="Sharifova S."/>
            <person name="Ojaghi J."/>
            <person name="Eynullazada K."/>
            <person name="Bayramov B."/>
            <person name="Abdulazimova A."/>
            <person name="Shahmuradov I."/>
        </authorList>
    </citation>
    <scope>NUCLEOTIDE SEQUENCE [LARGE SCALE GENOMIC DNA]</scope>
    <source>
        <strain evidence="3">cv. AG2017</strain>
        <tissue evidence="2">Leaf</tissue>
    </source>
</reference>
<evidence type="ECO:0000256" key="1">
    <source>
        <dbReference type="SAM" id="MobiDB-lite"/>
    </source>
</evidence>
<proteinExistence type="predicted"/>
<keyword evidence="3" id="KW-1185">Reference proteome</keyword>
<feature type="compositionally biased region" description="Polar residues" evidence="1">
    <location>
        <begin position="1"/>
        <end position="14"/>
    </location>
</feature>
<organism evidence="2 3">
    <name type="scientific">Punica granatum</name>
    <name type="common">Pomegranate</name>
    <dbReference type="NCBI Taxonomy" id="22663"/>
    <lineage>
        <taxon>Eukaryota</taxon>
        <taxon>Viridiplantae</taxon>
        <taxon>Streptophyta</taxon>
        <taxon>Embryophyta</taxon>
        <taxon>Tracheophyta</taxon>
        <taxon>Spermatophyta</taxon>
        <taxon>Magnoliopsida</taxon>
        <taxon>eudicotyledons</taxon>
        <taxon>Gunneridae</taxon>
        <taxon>Pentapetalae</taxon>
        <taxon>rosids</taxon>
        <taxon>malvids</taxon>
        <taxon>Myrtales</taxon>
        <taxon>Lythraceae</taxon>
        <taxon>Punica</taxon>
    </lineage>
</organism>
<accession>A0A2I0L224</accession>
<sequence length="169" mass="18481">MAQDSQPASSEENTPPTPVYYQPSTTQALPPLTPAGAPLAHLGGISPPVPTLEAQAPSTSIEGAARIVALEGDISTLKGTEFHQWLNQPQLCNLDKEGMLGRICNTHLCRFPNHKSIANFWQLRKLDPWPLILSSILRIKIRISVVNTTWVLRGTLRTIVTPSGADCRR</sequence>
<name>A0A2I0L224_PUNGR</name>
<dbReference type="EMBL" id="PGOL01000195">
    <property type="protein sequence ID" value="PKI74754.1"/>
    <property type="molecule type" value="Genomic_DNA"/>
</dbReference>
<protein>
    <submittedName>
        <fullName evidence="2">Uncharacterized protein</fullName>
    </submittedName>
</protein>
<comment type="caution">
    <text evidence="2">The sequence shown here is derived from an EMBL/GenBank/DDBJ whole genome shotgun (WGS) entry which is preliminary data.</text>
</comment>
<evidence type="ECO:0000313" key="3">
    <source>
        <dbReference type="Proteomes" id="UP000233551"/>
    </source>
</evidence>